<accession>A0A1F7TYL8</accession>
<protein>
    <recommendedName>
        <fullName evidence="3">Vancomycin resistance protein</fullName>
    </recommendedName>
</protein>
<name>A0A1F7TYL8_9BACT</name>
<evidence type="ECO:0008006" key="3">
    <source>
        <dbReference type="Google" id="ProtNLM"/>
    </source>
</evidence>
<comment type="caution">
    <text evidence="1">The sequence shown here is derived from an EMBL/GenBank/DDBJ whole genome shotgun (WGS) entry which is preliminary data.</text>
</comment>
<proteinExistence type="predicted"/>
<dbReference type="PANTHER" id="PTHR35788">
    <property type="entry name" value="EXPORTED PROTEIN-RELATED"/>
    <property type="match status" value="1"/>
</dbReference>
<evidence type="ECO:0000313" key="1">
    <source>
        <dbReference type="EMBL" id="OGL70698.1"/>
    </source>
</evidence>
<dbReference type="PANTHER" id="PTHR35788:SF1">
    <property type="entry name" value="EXPORTED PROTEIN"/>
    <property type="match status" value="1"/>
</dbReference>
<dbReference type="Proteomes" id="UP000177097">
    <property type="component" value="Unassembled WGS sequence"/>
</dbReference>
<sequence length="276" mass="32229">MEQSPRSVHRSWFRKRAGHLFYTLKRRAYWRSPHMLFASCIEDPLTFEIASHQTPLRRCLKDVDAHMQENKIINLRLAIAHLNGLVIDRGETFSYWRQIGNPTRGKGYVEGMILREGLVHSGVGGGLCQLSNLIYWMTLHTPLCVVERWHHGYDVFPDVDRRQPFGSGATCSYPNIDLQIKNDTDQRFQLSLHLTDTHLVGAWRSDRLVPYEFQIVEKNHRFTSTWCGGYVRCNTLFRRWTERSSGHVVQEELVAKNQARMMYNPLLQCQDGQNRV</sequence>
<reference evidence="1 2" key="1">
    <citation type="journal article" date="2016" name="Nat. Commun.">
        <title>Thousands of microbial genomes shed light on interconnected biogeochemical processes in an aquifer system.</title>
        <authorList>
            <person name="Anantharaman K."/>
            <person name="Brown C.T."/>
            <person name="Hug L.A."/>
            <person name="Sharon I."/>
            <person name="Castelle C.J."/>
            <person name="Probst A.J."/>
            <person name="Thomas B.C."/>
            <person name="Singh A."/>
            <person name="Wilkins M.J."/>
            <person name="Karaoz U."/>
            <person name="Brodie E.L."/>
            <person name="Williams K.H."/>
            <person name="Hubbard S.S."/>
            <person name="Banfield J.F."/>
        </authorList>
    </citation>
    <scope>NUCLEOTIDE SEQUENCE [LARGE SCALE GENOMIC DNA]</scope>
</reference>
<dbReference type="Pfam" id="PF04294">
    <property type="entry name" value="VanW"/>
    <property type="match status" value="1"/>
</dbReference>
<dbReference type="InterPro" id="IPR007391">
    <property type="entry name" value="Vancomycin_resist_VanW"/>
</dbReference>
<dbReference type="InterPro" id="IPR052913">
    <property type="entry name" value="Glycopeptide_resist_protein"/>
</dbReference>
<organism evidence="1 2">
    <name type="scientific">Candidatus Uhrbacteria bacterium RIFCSPHIGHO2_02_FULL_53_13</name>
    <dbReference type="NCBI Taxonomy" id="1802389"/>
    <lineage>
        <taxon>Bacteria</taxon>
        <taxon>Candidatus Uhriibacteriota</taxon>
    </lineage>
</organism>
<dbReference type="AlphaFoldDB" id="A0A1F7TYL8"/>
<gene>
    <name evidence="1" type="ORF">A3C17_01795</name>
</gene>
<dbReference type="STRING" id="1802389.A3C17_01795"/>
<evidence type="ECO:0000313" key="2">
    <source>
        <dbReference type="Proteomes" id="UP000177097"/>
    </source>
</evidence>
<dbReference type="EMBL" id="MGDX01000027">
    <property type="protein sequence ID" value="OGL70698.1"/>
    <property type="molecule type" value="Genomic_DNA"/>
</dbReference>